<dbReference type="AlphaFoldDB" id="A0A4P2VNR9"/>
<protein>
    <submittedName>
        <fullName evidence="1">Uncharacterized protein</fullName>
    </submittedName>
</protein>
<accession>A0A4P2VNR9</accession>
<proteinExistence type="predicted"/>
<dbReference type="GeneID" id="39493280"/>
<dbReference type="KEGG" id="sbf:JCM31447_31950"/>
<geneLocation type="plasmid" evidence="1 2">
    <name>68K</name>
</geneLocation>
<keyword evidence="1" id="KW-0614">Plasmid</keyword>
<evidence type="ECO:0000313" key="2">
    <source>
        <dbReference type="Proteomes" id="UP000291236"/>
    </source>
</evidence>
<keyword evidence="2" id="KW-1185">Reference proteome</keyword>
<evidence type="ECO:0000313" key="1">
    <source>
        <dbReference type="EMBL" id="BBH54721.1"/>
    </source>
</evidence>
<organism evidence="1 2">
    <name type="scientific">Fluviispira sanaruensis</name>
    <dbReference type="NCBI Taxonomy" id="2493639"/>
    <lineage>
        <taxon>Bacteria</taxon>
        <taxon>Pseudomonadati</taxon>
        <taxon>Bdellovibrionota</taxon>
        <taxon>Oligoflexia</taxon>
        <taxon>Silvanigrellales</taxon>
        <taxon>Silvanigrellaceae</taxon>
        <taxon>Fluviispira</taxon>
    </lineage>
</organism>
<sequence>MNRVNFFDRVANQILEELSVNDSSSFEENVDKFLNDIEFQNFILRKNFLQPLPSVVTASVLSTIIINCNKYKV</sequence>
<dbReference type="Proteomes" id="UP000291236">
    <property type="component" value="Plasmid 68K"/>
</dbReference>
<dbReference type="EMBL" id="AP019370">
    <property type="protein sequence ID" value="BBH54721.1"/>
    <property type="molecule type" value="Genomic_DNA"/>
</dbReference>
<gene>
    <name evidence="1" type="ORF">JCM31447_31950</name>
</gene>
<reference evidence="1 2" key="1">
    <citation type="submission" date="2018-12" db="EMBL/GenBank/DDBJ databases">
        <title>Rubrispira sanarue gen. nov., sp., nov., a member of the order Silvanigrellales, isolated from a brackish lake in Hamamatsu Japan.</title>
        <authorList>
            <person name="Maejima Y."/>
            <person name="Iino T."/>
            <person name="Muraguchi Y."/>
            <person name="Fukuda K."/>
            <person name="Nojiri H."/>
            <person name="Ohkuma M."/>
            <person name="Moriuchi R."/>
            <person name="Dohra H."/>
            <person name="Kimbara K."/>
            <person name="Shintani M."/>
        </authorList>
    </citation>
    <scope>NUCLEOTIDE SEQUENCE [LARGE SCALE GENOMIC DNA]</scope>
    <source>
        <strain evidence="1 2">RF1110005</strain>
        <plasmid evidence="1 2">68K</plasmid>
    </source>
</reference>
<dbReference type="RefSeq" id="WP_130613270.1">
    <property type="nucleotide sequence ID" value="NZ_AP019370.1"/>
</dbReference>
<name>A0A4P2VNR9_FLUSA</name>